<keyword evidence="7" id="KW-0067">ATP-binding</keyword>
<dbReference type="Proteomes" id="UP000436989">
    <property type="component" value="Unassembled WGS sequence"/>
</dbReference>
<evidence type="ECO:0000256" key="3">
    <source>
        <dbReference type="ARBA" id="ARBA00022553"/>
    </source>
</evidence>
<dbReference type="Pfam" id="PF23539">
    <property type="entry name" value="DUF7134"/>
    <property type="match status" value="1"/>
</dbReference>
<dbReference type="InterPro" id="IPR011712">
    <property type="entry name" value="Sig_transdc_His_kin_sub3_dim/P"/>
</dbReference>
<keyword evidence="6 14" id="KW-0418">Kinase</keyword>
<evidence type="ECO:0000313" key="15">
    <source>
        <dbReference type="Proteomes" id="UP000436989"/>
    </source>
</evidence>
<keyword evidence="3" id="KW-0597">Phosphoprotein</keyword>
<evidence type="ECO:0000259" key="13">
    <source>
        <dbReference type="Pfam" id="PF23539"/>
    </source>
</evidence>
<feature type="transmembrane region" description="Helical" evidence="10">
    <location>
        <begin position="65"/>
        <end position="87"/>
    </location>
</feature>
<dbReference type="Pfam" id="PF02518">
    <property type="entry name" value="HATPase_c"/>
    <property type="match status" value="1"/>
</dbReference>
<evidence type="ECO:0000256" key="6">
    <source>
        <dbReference type="ARBA" id="ARBA00022777"/>
    </source>
</evidence>
<keyword evidence="8" id="KW-0902">Two-component regulatory system</keyword>
<evidence type="ECO:0000256" key="5">
    <source>
        <dbReference type="ARBA" id="ARBA00022741"/>
    </source>
</evidence>
<dbReference type="GO" id="GO:0016020">
    <property type="term" value="C:membrane"/>
    <property type="evidence" value="ECO:0007669"/>
    <property type="project" value="InterPro"/>
</dbReference>
<keyword evidence="4" id="KW-0808">Transferase</keyword>
<feature type="domain" description="DUF7134" evidence="13">
    <location>
        <begin position="9"/>
        <end position="161"/>
    </location>
</feature>
<evidence type="ECO:0000256" key="10">
    <source>
        <dbReference type="SAM" id="Phobius"/>
    </source>
</evidence>
<reference evidence="14 15" key="1">
    <citation type="submission" date="2019-12" db="EMBL/GenBank/DDBJ databases">
        <authorList>
            <person name="Shi Y."/>
        </authorList>
    </citation>
    <scope>NUCLEOTIDE SEQUENCE [LARGE SCALE GENOMIC DNA]</scope>
    <source>
        <strain evidence="14 15">JCM 17929</strain>
    </source>
</reference>
<dbReference type="GO" id="GO:0000155">
    <property type="term" value="F:phosphorelay sensor kinase activity"/>
    <property type="evidence" value="ECO:0007669"/>
    <property type="project" value="InterPro"/>
</dbReference>
<dbReference type="EMBL" id="WOGU01000002">
    <property type="protein sequence ID" value="MUN62224.1"/>
    <property type="molecule type" value="Genomic_DNA"/>
</dbReference>
<dbReference type="PANTHER" id="PTHR24421:SF10">
    <property type="entry name" value="NITRATE_NITRITE SENSOR PROTEIN NARQ"/>
    <property type="match status" value="1"/>
</dbReference>
<dbReference type="Gene3D" id="3.30.565.10">
    <property type="entry name" value="Histidine kinase-like ATPase, C-terminal domain"/>
    <property type="match status" value="1"/>
</dbReference>
<proteinExistence type="predicted"/>
<dbReference type="InterPro" id="IPR036890">
    <property type="entry name" value="HATPase_C_sf"/>
</dbReference>
<dbReference type="EC" id="2.7.13.3" evidence="2"/>
<keyword evidence="10" id="KW-0812">Transmembrane</keyword>
<keyword evidence="9" id="KW-0175">Coiled coil</keyword>
<accession>A0A6N8GN43</accession>
<dbReference type="Pfam" id="PF07730">
    <property type="entry name" value="HisKA_3"/>
    <property type="match status" value="1"/>
</dbReference>
<keyword evidence="10" id="KW-1133">Transmembrane helix</keyword>
<sequence length="406" mass="42838">MSVIPRLHSAARRHPARADALWVLPAALLTLSLSAEAPAGAAPVWLLSLAATVPLCWRRTRPTAAAAAVAAALLLALVLQAVPYPALWAVPWAVYSVSAHGGVRGRRALLAAGVLGAVLFGHHLARATFGGADPVSWWERGLMWLSVSGGAAVVVLAAFAFRGWRRLSLLRDRELLERARRLERERDQERRLAAQDERTRIAREMHDVVAHSLSVIIAQADGARYAVASAGGAPAPETASAALATIAATGRSSLAQMRRLLGVLRTDDGGELAPLPGLADLPALVAGCRGAGADVRLRVHGEPEPGRLPSGAELAVYRIVQEALTNALRHAPGLRTVTAELRWTREGLTGSVHNDGVTAPPGSVPAPGNGLRGMRERADLYAGTVSAGPCPPDGFRVRFSVPHQER</sequence>
<protein>
    <recommendedName>
        <fullName evidence="2">histidine kinase</fullName>
        <ecNumber evidence="2">2.7.13.3</ecNumber>
    </recommendedName>
</protein>
<dbReference type="GO" id="GO:0046983">
    <property type="term" value="F:protein dimerization activity"/>
    <property type="evidence" value="ECO:0007669"/>
    <property type="project" value="InterPro"/>
</dbReference>
<dbReference type="RefSeq" id="WP_156267198.1">
    <property type="nucleotide sequence ID" value="NZ_WOGU01000002.1"/>
</dbReference>
<dbReference type="InterPro" id="IPR003594">
    <property type="entry name" value="HATPase_dom"/>
</dbReference>
<dbReference type="InterPro" id="IPR055558">
    <property type="entry name" value="DUF7134"/>
</dbReference>
<name>A0A6N8GN43_9MICC</name>
<evidence type="ECO:0000256" key="1">
    <source>
        <dbReference type="ARBA" id="ARBA00000085"/>
    </source>
</evidence>
<keyword evidence="15" id="KW-1185">Reference proteome</keyword>
<dbReference type="GO" id="GO:0005524">
    <property type="term" value="F:ATP binding"/>
    <property type="evidence" value="ECO:0007669"/>
    <property type="project" value="UniProtKB-KW"/>
</dbReference>
<evidence type="ECO:0000256" key="8">
    <source>
        <dbReference type="ARBA" id="ARBA00023012"/>
    </source>
</evidence>
<evidence type="ECO:0000256" key="2">
    <source>
        <dbReference type="ARBA" id="ARBA00012438"/>
    </source>
</evidence>
<feature type="transmembrane region" description="Helical" evidence="10">
    <location>
        <begin position="108"/>
        <end position="129"/>
    </location>
</feature>
<feature type="domain" description="Signal transduction histidine kinase subgroup 3 dimerisation and phosphoacceptor" evidence="12">
    <location>
        <begin position="197"/>
        <end position="268"/>
    </location>
</feature>
<feature type="transmembrane region" description="Helical" evidence="10">
    <location>
        <begin position="141"/>
        <end position="161"/>
    </location>
</feature>
<gene>
    <name evidence="14" type="ORF">GMA12_03550</name>
</gene>
<evidence type="ECO:0000256" key="4">
    <source>
        <dbReference type="ARBA" id="ARBA00022679"/>
    </source>
</evidence>
<evidence type="ECO:0000259" key="12">
    <source>
        <dbReference type="Pfam" id="PF07730"/>
    </source>
</evidence>
<keyword evidence="10" id="KW-0472">Membrane</keyword>
<organism evidence="14 15">
    <name type="scientific">Kocuria sediminis</name>
    <dbReference type="NCBI Taxonomy" id="1038857"/>
    <lineage>
        <taxon>Bacteria</taxon>
        <taxon>Bacillati</taxon>
        <taxon>Actinomycetota</taxon>
        <taxon>Actinomycetes</taxon>
        <taxon>Micrococcales</taxon>
        <taxon>Micrococcaceae</taxon>
        <taxon>Kocuria</taxon>
    </lineage>
</organism>
<feature type="domain" description="Histidine kinase/HSP90-like ATPase" evidence="11">
    <location>
        <begin position="313"/>
        <end position="404"/>
    </location>
</feature>
<dbReference type="AlphaFoldDB" id="A0A6N8GN43"/>
<dbReference type="PANTHER" id="PTHR24421">
    <property type="entry name" value="NITRATE/NITRITE SENSOR PROTEIN NARX-RELATED"/>
    <property type="match status" value="1"/>
</dbReference>
<evidence type="ECO:0000256" key="9">
    <source>
        <dbReference type="SAM" id="Coils"/>
    </source>
</evidence>
<feature type="coiled-coil region" evidence="9">
    <location>
        <begin position="172"/>
        <end position="199"/>
    </location>
</feature>
<evidence type="ECO:0000259" key="11">
    <source>
        <dbReference type="Pfam" id="PF02518"/>
    </source>
</evidence>
<dbReference type="InterPro" id="IPR050482">
    <property type="entry name" value="Sensor_HK_TwoCompSys"/>
</dbReference>
<dbReference type="Gene3D" id="1.20.5.1930">
    <property type="match status" value="1"/>
</dbReference>
<comment type="catalytic activity">
    <reaction evidence="1">
        <text>ATP + protein L-histidine = ADP + protein N-phospho-L-histidine.</text>
        <dbReference type="EC" id="2.7.13.3"/>
    </reaction>
</comment>
<keyword evidence="5" id="KW-0547">Nucleotide-binding</keyword>
<dbReference type="CDD" id="cd16917">
    <property type="entry name" value="HATPase_UhpB-NarQ-NarX-like"/>
    <property type="match status" value="1"/>
</dbReference>
<evidence type="ECO:0000313" key="14">
    <source>
        <dbReference type="EMBL" id="MUN62224.1"/>
    </source>
</evidence>
<dbReference type="SUPFAM" id="SSF55874">
    <property type="entry name" value="ATPase domain of HSP90 chaperone/DNA topoisomerase II/histidine kinase"/>
    <property type="match status" value="1"/>
</dbReference>
<comment type="caution">
    <text evidence="14">The sequence shown here is derived from an EMBL/GenBank/DDBJ whole genome shotgun (WGS) entry which is preliminary data.</text>
</comment>
<evidence type="ECO:0000256" key="7">
    <source>
        <dbReference type="ARBA" id="ARBA00022840"/>
    </source>
</evidence>